<dbReference type="InterPro" id="IPR050498">
    <property type="entry name" value="Ycf3"/>
</dbReference>
<evidence type="ECO:0000313" key="7">
    <source>
        <dbReference type="Proteomes" id="UP000643207"/>
    </source>
</evidence>
<evidence type="ECO:0000256" key="5">
    <source>
        <dbReference type="SAM" id="SignalP"/>
    </source>
</evidence>
<name>A0A9X0XDM4_9BURK</name>
<evidence type="ECO:0000256" key="4">
    <source>
        <dbReference type="SAM" id="MobiDB-lite"/>
    </source>
</evidence>
<dbReference type="InterPro" id="IPR011990">
    <property type="entry name" value="TPR-like_helical_dom_sf"/>
</dbReference>
<dbReference type="PROSITE" id="PS51257">
    <property type="entry name" value="PROKAR_LIPOPROTEIN"/>
    <property type="match status" value="1"/>
</dbReference>
<dbReference type="EMBL" id="JAERRA010000001">
    <property type="protein sequence ID" value="MBL0719995.1"/>
    <property type="molecule type" value="Genomic_DNA"/>
</dbReference>
<dbReference type="PANTHER" id="PTHR44858">
    <property type="entry name" value="TETRATRICOPEPTIDE REPEAT PROTEIN 6"/>
    <property type="match status" value="1"/>
</dbReference>
<keyword evidence="5" id="KW-0732">Signal</keyword>
<keyword evidence="1" id="KW-0677">Repeat</keyword>
<protein>
    <submittedName>
        <fullName evidence="6">Type IV pilus biogenesis/stability protein PilW</fullName>
    </submittedName>
</protein>
<organism evidence="6 7">
    <name type="scientific">Aquariibacter lacus</name>
    <dbReference type="NCBI Taxonomy" id="2801332"/>
    <lineage>
        <taxon>Bacteria</taxon>
        <taxon>Pseudomonadati</taxon>
        <taxon>Pseudomonadota</taxon>
        <taxon>Betaproteobacteria</taxon>
        <taxon>Burkholderiales</taxon>
        <taxon>Sphaerotilaceae</taxon>
        <taxon>Aquariibacter</taxon>
    </lineage>
</organism>
<feature type="chain" id="PRO_5040979125" evidence="5">
    <location>
        <begin position="30"/>
        <end position="275"/>
    </location>
</feature>
<dbReference type="Proteomes" id="UP000643207">
    <property type="component" value="Unassembled WGS sequence"/>
</dbReference>
<dbReference type="Pfam" id="PF13432">
    <property type="entry name" value="TPR_16"/>
    <property type="match status" value="1"/>
</dbReference>
<proteinExistence type="predicted"/>
<dbReference type="Pfam" id="PF14559">
    <property type="entry name" value="TPR_19"/>
    <property type="match status" value="1"/>
</dbReference>
<sequence>MSARLAAPRLTLAFALALVLALVSGCATAPDEPAAGPAVSPDPVTASDETELQRRARLRLELASAYFAEGQYATALDEVKQALVSQPDSVPAFNLRGLIHAALGDATRATESFERALALDPRDADSLHNYGYFRCQRGQRAEADALFERALALPAYRQPARTLMVQGICARQAGDLPRAQALLQRAFDLDAGQPIAAMNLAEVLLRLGQAERARFYVKRVNDRAELRNAESLWLQARIEHRLGHMAEVAALGQQLRSRHPEARETAAFERGAFDE</sequence>
<dbReference type="InterPro" id="IPR019734">
    <property type="entry name" value="TPR_rpt"/>
</dbReference>
<dbReference type="PANTHER" id="PTHR44858:SF1">
    <property type="entry name" value="UDP-N-ACETYLGLUCOSAMINE--PEPTIDE N-ACETYLGLUCOSAMINYLTRANSFERASE SPINDLY-RELATED"/>
    <property type="match status" value="1"/>
</dbReference>
<feature type="repeat" description="TPR" evidence="3">
    <location>
        <begin position="56"/>
        <end position="89"/>
    </location>
</feature>
<dbReference type="Gene3D" id="1.25.40.10">
    <property type="entry name" value="Tetratricopeptide repeat domain"/>
    <property type="match status" value="1"/>
</dbReference>
<feature type="signal peptide" evidence="5">
    <location>
        <begin position="1"/>
        <end position="29"/>
    </location>
</feature>
<dbReference type="AlphaFoldDB" id="A0A9X0XDM4"/>
<keyword evidence="2 3" id="KW-0802">TPR repeat</keyword>
<dbReference type="NCBIfam" id="TIGR02521">
    <property type="entry name" value="type_IV_pilW"/>
    <property type="match status" value="1"/>
</dbReference>
<feature type="region of interest" description="Disordered" evidence="4">
    <location>
        <begin position="32"/>
        <end position="51"/>
    </location>
</feature>
<evidence type="ECO:0000256" key="2">
    <source>
        <dbReference type="ARBA" id="ARBA00022803"/>
    </source>
</evidence>
<keyword evidence="7" id="KW-1185">Reference proteome</keyword>
<evidence type="ECO:0000256" key="3">
    <source>
        <dbReference type="PROSITE-ProRule" id="PRU00339"/>
    </source>
</evidence>
<dbReference type="InterPro" id="IPR013360">
    <property type="entry name" value="Pilus_4_PilW"/>
</dbReference>
<comment type="caution">
    <text evidence="6">The sequence shown here is derived from an EMBL/GenBank/DDBJ whole genome shotgun (WGS) entry which is preliminary data.</text>
</comment>
<evidence type="ECO:0000256" key="1">
    <source>
        <dbReference type="ARBA" id="ARBA00022737"/>
    </source>
</evidence>
<gene>
    <name evidence="6" type="primary">pilW</name>
    <name evidence="6" type="ORF">JI742_08855</name>
</gene>
<reference evidence="6 7" key="1">
    <citation type="submission" date="2021-01" db="EMBL/GenBank/DDBJ databases">
        <title>Piscinibacter sp. Jin2 Genome sequencing and assembly.</title>
        <authorList>
            <person name="Kim I."/>
        </authorList>
    </citation>
    <scope>NUCLEOTIDE SEQUENCE [LARGE SCALE GENOMIC DNA]</scope>
    <source>
        <strain evidence="6 7">Jin2</strain>
    </source>
</reference>
<dbReference type="SUPFAM" id="SSF48452">
    <property type="entry name" value="TPR-like"/>
    <property type="match status" value="1"/>
</dbReference>
<dbReference type="PROSITE" id="PS50005">
    <property type="entry name" value="TPR"/>
    <property type="match status" value="2"/>
</dbReference>
<feature type="repeat" description="TPR" evidence="3">
    <location>
        <begin position="90"/>
        <end position="123"/>
    </location>
</feature>
<accession>A0A9X0XDM4</accession>
<evidence type="ECO:0000313" key="6">
    <source>
        <dbReference type="EMBL" id="MBL0719995.1"/>
    </source>
</evidence>
<dbReference type="SMART" id="SM00028">
    <property type="entry name" value="TPR"/>
    <property type="match status" value="4"/>
</dbReference>
<dbReference type="RefSeq" id="WP_201825693.1">
    <property type="nucleotide sequence ID" value="NZ_JAERRA010000001.1"/>
</dbReference>